<name>A0A2M8L481_9BACT</name>
<dbReference type="EMBL" id="PFEK01000018">
    <property type="protein sequence ID" value="PJE67696.1"/>
    <property type="molecule type" value="Genomic_DNA"/>
</dbReference>
<dbReference type="Pfam" id="PF00535">
    <property type="entry name" value="Glycos_transf_2"/>
    <property type="match status" value="1"/>
</dbReference>
<dbReference type="Proteomes" id="UP000231474">
    <property type="component" value="Unassembled WGS sequence"/>
</dbReference>
<protein>
    <submittedName>
        <fullName evidence="2">Glycosyltransferase family 2 protein</fullName>
    </submittedName>
</protein>
<sequence>MKQSPPLLTMGMPVYNEENHIGEAIESLLFQTYKDFILIISDNGSTDQTPEI</sequence>
<accession>A0A2M8L481</accession>
<feature type="non-terminal residue" evidence="2">
    <location>
        <position position="52"/>
    </location>
</feature>
<dbReference type="InterPro" id="IPR001173">
    <property type="entry name" value="Glyco_trans_2-like"/>
</dbReference>
<dbReference type="Gene3D" id="3.90.550.10">
    <property type="entry name" value="Spore Coat Polysaccharide Biosynthesis Protein SpsA, Chain A"/>
    <property type="match status" value="1"/>
</dbReference>
<dbReference type="InterPro" id="IPR029044">
    <property type="entry name" value="Nucleotide-diphossugar_trans"/>
</dbReference>
<dbReference type="GO" id="GO:0016740">
    <property type="term" value="F:transferase activity"/>
    <property type="evidence" value="ECO:0007669"/>
    <property type="project" value="UniProtKB-KW"/>
</dbReference>
<evidence type="ECO:0000313" key="3">
    <source>
        <dbReference type="Proteomes" id="UP000231474"/>
    </source>
</evidence>
<dbReference type="CDD" id="cd00761">
    <property type="entry name" value="Glyco_tranf_GTA_type"/>
    <property type="match status" value="1"/>
</dbReference>
<feature type="domain" description="Glycosyltransferase 2-like" evidence="1">
    <location>
        <begin position="12"/>
        <end position="52"/>
    </location>
</feature>
<evidence type="ECO:0000313" key="2">
    <source>
        <dbReference type="EMBL" id="PJE67696.1"/>
    </source>
</evidence>
<proteinExistence type="predicted"/>
<dbReference type="AlphaFoldDB" id="A0A2M8L481"/>
<comment type="caution">
    <text evidence="2">The sequence shown here is derived from an EMBL/GenBank/DDBJ whole genome shotgun (WGS) entry which is preliminary data.</text>
</comment>
<keyword evidence="2" id="KW-0808">Transferase</keyword>
<organism evidence="2 3">
    <name type="scientific">Candidatus Shapirobacteria bacterium CG10_big_fil_rev_8_21_14_0_10_40_9</name>
    <dbReference type="NCBI Taxonomy" id="1974888"/>
    <lineage>
        <taxon>Bacteria</taxon>
        <taxon>Candidatus Shapironibacteriota</taxon>
    </lineage>
</organism>
<dbReference type="SUPFAM" id="SSF53448">
    <property type="entry name" value="Nucleotide-diphospho-sugar transferases"/>
    <property type="match status" value="1"/>
</dbReference>
<reference evidence="3" key="1">
    <citation type="submission" date="2017-09" db="EMBL/GenBank/DDBJ databases">
        <title>Depth-based differentiation of microbial function through sediment-hosted aquifers and enrichment of novel symbionts in the deep terrestrial subsurface.</title>
        <authorList>
            <person name="Probst A.J."/>
            <person name="Ladd B."/>
            <person name="Jarett J.K."/>
            <person name="Geller-Mcgrath D.E."/>
            <person name="Sieber C.M.K."/>
            <person name="Emerson J.B."/>
            <person name="Anantharaman K."/>
            <person name="Thomas B.C."/>
            <person name="Malmstrom R."/>
            <person name="Stieglmeier M."/>
            <person name="Klingl A."/>
            <person name="Woyke T."/>
            <person name="Ryan C.M."/>
            <person name="Banfield J.F."/>
        </authorList>
    </citation>
    <scope>NUCLEOTIDE SEQUENCE [LARGE SCALE GENOMIC DNA]</scope>
</reference>
<gene>
    <name evidence="2" type="ORF">COU95_00975</name>
</gene>
<evidence type="ECO:0000259" key="1">
    <source>
        <dbReference type="Pfam" id="PF00535"/>
    </source>
</evidence>